<name>A0A238C0F9_9BILA</name>
<dbReference type="Proteomes" id="UP000242913">
    <property type="component" value="Unassembled WGS sequence"/>
</dbReference>
<proteinExistence type="predicted"/>
<gene>
    <name evidence="1" type="ORF">X798_02085</name>
</gene>
<organism evidence="1 2">
    <name type="scientific">Onchocerca flexuosa</name>
    <dbReference type="NCBI Taxonomy" id="387005"/>
    <lineage>
        <taxon>Eukaryota</taxon>
        <taxon>Metazoa</taxon>
        <taxon>Ecdysozoa</taxon>
        <taxon>Nematoda</taxon>
        <taxon>Chromadorea</taxon>
        <taxon>Rhabditida</taxon>
        <taxon>Spirurina</taxon>
        <taxon>Spiruromorpha</taxon>
        <taxon>Filarioidea</taxon>
        <taxon>Onchocercidae</taxon>
        <taxon>Onchocerca</taxon>
    </lineage>
</organism>
<evidence type="ECO:0000313" key="1">
    <source>
        <dbReference type="EMBL" id="OZC10941.1"/>
    </source>
</evidence>
<dbReference type="EMBL" id="KZ269983">
    <property type="protein sequence ID" value="OZC10941.1"/>
    <property type="molecule type" value="Genomic_DNA"/>
</dbReference>
<keyword evidence="2" id="KW-1185">Reference proteome</keyword>
<dbReference type="AlphaFoldDB" id="A0A238C0F9"/>
<sequence>MNRSKNLLMLKFITPTVISNNKLAHYRNEITELDNNMYQLNSVVKESLGIFKVQVGKPIIKWRTRKQNRSEARIQGRSCIDATIAISKEGFSLISEIREGNKINKSRSKCDCGNEREFLYSEIAIKFYESREIGWLHECFRRMVFERYGKDVWLKILQSSNE</sequence>
<accession>A0A238C0F9</accession>
<reference evidence="1 2" key="1">
    <citation type="submission" date="2015-12" db="EMBL/GenBank/DDBJ databases">
        <title>Draft genome of the nematode, Onchocerca flexuosa.</title>
        <authorList>
            <person name="Mitreva M."/>
        </authorList>
    </citation>
    <scope>NUCLEOTIDE SEQUENCE [LARGE SCALE GENOMIC DNA]</scope>
    <source>
        <strain evidence="1">Red Deer</strain>
    </source>
</reference>
<evidence type="ECO:0000313" key="2">
    <source>
        <dbReference type="Proteomes" id="UP000242913"/>
    </source>
</evidence>
<protein>
    <submittedName>
        <fullName evidence="1">Uncharacterized protein</fullName>
    </submittedName>
</protein>